<dbReference type="SUPFAM" id="SSF56112">
    <property type="entry name" value="Protein kinase-like (PK-like)"/>
    <property type="match status" value="1"/>
</dbReference>
<dbReference type="GO" id="GO:0005737">
    <property type="term" value="C:cytoplasm"/>
    <property type="evidence" value="ECO:0007669"/>
    <property type="project" value="TreeGrafter"/>
</dbReference>
<evidence type="ECO:0000313" key="11">
    <source>
        <dbReference type="EMBL" id="ROL46001.1"/>
    </source>
</evidence>
<dbReference type="GO" id="GO:0043066">
    <property type="term" value="P:negative regulation of apoptotic process"/>
    <property type="evidence" value="ECO:0007669"/>
    <property type="project" value="TreeGrafter"/>
</dbReference>
<evidence type="ECO:0000256" key="7">
    <source>
        <dbReference type="ARBA" id="ARBA00022840"/>
    </source>
</evidence>
<sequence>PDHPNPLPKEIALTILVNKGPRVPEVMRLLDWQDHPDHFIMVLECPYPCENLVQFMRRHGGRLDEEKARHIMRQAAHAVNMCCLREVLHRDIKLDNLLINSETSEEFTVQVILCSQSFVMVSLAQKCQCHLRGSVAIRKPEPFCLRSASGSCYGCHRRCLHGRPHLQALCNVTSVPECLSNLRDSCCGHLKGSHTCTLQSSLSQPPRCQYSQFWQPQ</sequence>
<evidence type="ECO:0000256" key="9">
    <source>
        <dbReference type="ARBA" id="ARBA00048679"/>
    </source>
</evidence>
<evidence type="ECO:0000259" key="10">
    <source>
        <dbReference type="PROSITE" id="PS50011"/>
    </source>
</evidence>
<evidence type="ECO:0000256" key="4">
    <source>
        <dbReference type="ARBA" id="ARBA00022679"/>
    </source>
</evidence>
<organism evidence="11 12">
    <name type="scientific">Anabarilius grahami</name>
    <name type="common">Kanglang fish</name>
    <name type="synonym">Barilius grahami</name>
    <dbReference type="NCBI Taxonomy" id="495550"/>
    <lineage>
        <taxon>Eukaryota</taxon>
        <taxon>Metazoa</taxon>
        <taxon>Chordata</taxon>
        <taxon>Craniata</taxon>
        <taxon>Vertebrata</taxon>
        <taxon>Euteleostomi</taxon>
        <taxon>Actinopterygii</taxon>
        <taxon>Neopterygii</taxon>
        <taxon>Teleostei</taxon>
        <taxon>Ostariophysi</taxon>
        <taxon>Cypriniformes</taxon>
        <taxon>Xenocyprididae</taxon>
        <taxon>Xenocypridinae</taxon>
        <taxon>Xenocypridinae incertae sedis</taxon>
        <taxon>Anabarilius</taxon>
    </lineage>
</organism>
<comment type="catalytic activity">
    <reaction evidence="9">
        <text>L-seryl-[protein] + ATP = O-phospho-L-seryl-[protein] + ADP + H(+)</text>
        <dbReference type="Rhea" id="RHEA:17989"/>
        <dbReference type="Rhea" id="RHEA-COMP:9863"/>
        <dbReference type="Rhea" id="RHEA-COMP:11604"/>
        <dbReference type="ChEBI" id="CHEBI:15378"/>
        <dbReference type="ChEBI" id="CHEBI:29999"/>
        <dbReference type="ChEBI" id="CHEBI:30616"/>
        <dbReference type="ChEBI" id="CHEBI:83421"/>
        <dbReference type="ChEBI" id="CHEBI:456216"/>
        <dbReference type="EC" id="2.7.11.1"/>
    </reaction>
</comment>
<dbReference type="GO" id="GO:0004674">
    <property type="term" value="F:protein serine/threonine kinase activity"/>
    <property type="evidence" value="ECO:0007669"/>
    <property type="project" value="UniProtKB-KW"/>
</dbReference>
<evidence type="ECO:0000256" key="3">
    <source>
        <dbReference type="ARBA" id="ARBA00022527"/>
    </source>
</evidence>
<dbReference type="PANTHER" id="PTHR22984:SF11">
    <property type="entry name" value="AURORA KINASE-RELATED"/>
    <property type="match status" value="1"/>
</dbReference>
<keyword evidence="4" id="KW-0808">Transferase</keyword>
<dbReference type="Proteomes" id="UP000281406">
    <property type="component" value="Unassembled WGS sequence"/>
</dbReference>
<dbReference type="EMBL" id="RJVU01042531">
    <property type="protein sequence ID" value="ROL46001.1"/>
    <property type="molecule type" value="Genomic_DNA"/>
</dbReference>
<feature type="non-terminal residue" evidence="11">
    <location>
        <position position="1"/>
    </location>
</feature>
<keyword evidence="5" id="KW-0547">Nucleotide-binding</keyword>
<evidence type="ECO:0000256" key="6">
    <source>
        <dbReference type="ARBA" id="ARBA00022777"/>
    </source>
</evidence>
<dbReference type="OrthoDB" id="8596411at2759"/>
<dbReference type="InterPro" id="IPR000719">
    <property type="entry name" value="Prot_kinase_dom"/>
</dbReference>
<keyword evidence="12" id="KW-1185">Reference proteome</keyword>
<dbReference type="PANTHER" id="PTHR22984">
    <property type="entry name" value="SERINE/THREONINE-PROTEIN KINASE PIM"/>
    <property type="match status" value="1"/>
</dbReference>
<dbReference type="Gene3D" id="3.30.200.20">
    <property type="entry name" value="Phosphorylase Kinase, domain 1"/>
    <property type="match status" value="1"/>
</dbReference>
<accession>A0A3N0YJD1</accession>
<evidence type="ECO:0000256" key="1">
    <source>
        <dbReference type="ARBA" id="ARBA00005505"/>
    </source>
</evidence>
<keyword evidence="7" id="KW-0067">ATP-binding</keyword>
<dbReference type="PROSITE" id="PS00108">
    <property type="entry name" value="PROTEIN_KINASE_ST"/>
    <property type="match status" value="1"/>
</dbReference>
<dbReference type="InterPro" id="IPR008271">
    <property type="entry name" value="Ser/Thr_kinase_AS"/>
</dbReference>
<comment type="catalytic activity">
    <reaction evidence="8">
        <text>L-threonyl-[protein] + ATP = O-phospho-L-threonyl-[protein] + ADP + H(+)</text>
        <dbReference type="Rhea" id="RHEA:46608"/>
        <dbReference type="Rhea" id="RHEA-COMP:11060"/>
        <dbReference type="Rhea" id="RHEA-COMP:11605"/>
        <dbReference type="ChEBI" id="CHEBI:15378"/>
        <dbReference type="ChEBI" id="CHEBI:30013"/>
        <dbReference type="ChEBI" id="CHEBI:30616"/>
        <dbReference type="ChEBI" id="CHEBI:61977"/>
        <dbReference type="ChEBI" id="CHEBI:456216"/>
        <dbReference type="EC" id="2.7.11.1"/>
    </reaction>
</comment>
<keyword evidence="3" id="KW-0723">Serine/threonine-protein kinase</keyword>
<proteinExistence type="inferred from homology"/>
<dbReference type="GO" id="GO:0007346">
    <property type="term" value="P:regulation of mitotic cell cycle"/>
    <property type="evidence" value="ECO:0007669"/>
    <property type="project" value="TreeGrafter"/>
</dbReference>
<dbReference type="EC" id="2.7.11.1" evidence="2"/>
<dbReference type="Gene3D" id="1.10.510.10">
    <property type="entry name" value="Transferase(Phosphotransferase) domain 1"/>
    <property type="match status" value="1"/>
</dbReference>
<evidence type="ECO:0000256" key="5">
    <source>
        <dbReference type="ARBA" id="ARBA00022741"/>
    </source>
</evidence>
<evidence type="ECO:0000256" key="8">
    <source>
        <dbReference type="ARBA" id="ARBA00047899"/>
    </source>
</evidence>
<feature type="domain" description="Protein kinase" evidence="10">
    <location>
        <begin position="1"/>
        <end position="217"/>
    </location>
</feature>
<dbReference type="AlphaFoldDB" id="A0A3N0YJD1"/>
<comment type="similarity">
    <text evidence="1">Belongs to the protein kinase superfamily. CAMK Ser/Thr protein kinase family. PIM subfamily.</text>
</comment>
<dbReference type="GO" id="GO:0005524">
    <property type="term" value="F:ATP binding"/>
    <property type="evidence" value="ECO:0007669"/>
    <property type="project" value="UniProtKB-KW"/>
</dbReference>
<gene>
    <name evidence="11" type="ORF">DPX16_15560</name>
</gene>
<dbReference type="InterPro" id="IPR011009">
    <property type="entry name" value="Kinase-like_dom_sf"/>
</dbReference>
<evidence type="ECO:0000256" key="2">
    <source>
        <dbReference type="ARBA" id="ARBA00012513"/>
    </source>
</evidence>
<dbReference type="Pfam" id="PF00069">
    <property type="entry name" value="Pkinase"/>
    <property type="match status" value="1"/>
</dbReference>
<dbReference type="InterPro" id="IPR051138">
    <property type="entry name" value="PIM_Ser/Thr_kinase"/>
</dbReference>
<dbReference type="PROSITE" id="PS50011">
    <property type="entry name" value="PROTEIN_KINASE_DOM"/>
    <property type="match status" value="1"/>
</dbReference>
<keyword evidence="6 11" id="KW-0418">Kinase</keyword>
<comment type="caution">
    <text evidence="11">The sequence shown here is derived from an EMBL/GenBank/DDBJ whole genome shotgun (WGS) entry which is preliminary data.</text>
</comment>
<name>A0A3N0YJD1_ANAGA</name>
<protein>
    <recommendedName>
        <fullName evidence="2">non-specific serine/threonine protein kinase</fullName>
        <ecNumber evidence="2">2.7.11.1</ecNumber>
    </recommendedName>
</protein>
<evidence type="ECO:0000313" key="12">
    <source>
        <dbReference type="Proteomes" id="UP000281406"/>
    </source>
</evidence>
<reference evidence="11 12" key="1">
    <citation type="submission" date="2018-10" db="EMBL/GenBank/DDBJ databases">
        <title>Genome assembly for a Yunnan-Guizhou Plateau 3E fish, Anabarilius grahami (Regan), and its evolutionary and genetic applications.</title>
        <authorList>
            <person name="Jiang W."/>
        </authorList>
    </citation>
    <scope>NUCLEOTIDE SEQUENCE [LARGE SCALE GENOMIC DNA]</scope>
    <source>
        <strain evidence="11">AG-KIZ</strain>
        <tissue evidence="11">Muscle</tissue>
    </source>
</reference>